<dbReference type="InterPro" id="IPR004919">
    <property type="entry name" value="GmrSD_N"/>
</dbReference>
<dbReference type="PANTHER" id="PTHR35149">
    <property type="entry name" value="SLL5132 PROTEIN"/>
    <property type="match status" value="1"/>
</dbReference>
<dbReference type="KEGG" id="lmoi:VV02_01665"/>
<name>A0A0K1JDU2_9MICO</name>
<organism evidence="3 4">
    <name type="scientific">Luteipulveratus mongoliensis</name>
    <dbReference type="NCBI Taxonomy" id="571913"/>
    <lineage>
        <taxon>Bacteria</taxon>
        <taxon>Bacillati</taxon>
        <taxon>Actinomycetota</taxon>
        <taxon>Actinomycetes</taxon>
        <taxon>Micrococcales</taxon>
        <taxon>Dermacoccaceae</taxon>
        <taxon>Luteipulveratus</taxon>
    </lineage>
</organism>
<evidence type="ECO:0000313" key="3">
    <source>
        <dbReference type="EMBL" id="AKU14874.1"/>
    </source>
</evidence>
<dbReference type="InterPro" id="IPR011089">
    <property type="entry name" value="GmrSD_C"/>
</dbReference>
<evidence type="ECO:0008006" key="5">
    <source>
        <dbReference type="Google" id="ProtNLM"/>
    </source>
</evidence>
<proteinExistence type="predicted"/>
<dbReference type="PANTHER" id="PTHR35149:SF1">
    <property type="entry name" value="DUF5655 DOMAIN-CONTAINING PROTEIN"/>
    <property type="match status" value="1"/>
</dbReference>
<evidence type="ECO:0000313" key="4">
    <source>
        <dbReference type="Proteomes" id="UP000066480"/>
    </source>
</evidence>
<dbReference type="OrthoDB" id="9798761at2"/>
<sequence>MPNNAVTLLGALKERLFVVPDYQRPYAWEKRQLDDLWQDLDLMADGSKHYTGTLVLKDRSTEHLTDAGDTVVECEVVDGQQRLTTCLILIDRLRRAFGSMANEQARSRADNLARTYGRVSIDGVPKARLQLADDLNEHWLTCILGDGQQAKAQLTAGEERLELAAAFFDSRIASLIGGFDEETALTTLQRLQTRVTNGLRFLVYEVEPESHAGEIFETLNGRGRDLTEMEKIKNYLLFLADSLPPARAAALVGEINRAWSRIYDHLAGYNANEDLLLRAHWLATQDPSARSWRGAVSVKEFLSRERFIPGSARLTVSEQSEEDAEQLQDDLVNTVAAYVTSLQNCALFTREFLDPRAAFQSFDDHAAPSRASSAHLRRSGVTAIFRPLLFAARLTHPRDGQLYVDLVDACERYSARVFAIGQKRSDSGQARLYRLAFELYSDSPAKAVLDEINELTWTYGDDDTVRAGLGPHENWYWRPGHKYFLYEYELSKAARPSDVQDFETHFIGSRSPRTTEHILPQKPRWDSDDWDTFTEEEHAQLVNGIGNLMLTDDNSSYSRKPFASKKGVRGQQTPPCYAESKLFQEREVAETFESWTAATIDQRRRALVTWALERWPITPPVTGSVEDEIPVGADDALELDTEDDAITAASEEMSS</sequence>
<reference evidence="3 4" key="1">
    <citation type="submission" date="2015-03" db="EMBL/GenBank/DDBJ databases">
        <title>Luteipulveratus halotolerans sp. nov., a novel actinobacterium (Dermacoccaceae) from Sarawak, Malaysia.</title>
        <authorList>
            <person name="Juboi H."/>
            <person name="Basik A."/>
            <person name="Shamsul S.S."/>
            <person name="Arnold P."/>
            <person name="Schmitt E.K."/>
            <person name="Sanglier J.-J."/>
            <person name="Yeo T."/>
        </authorList>
    </citation>
    <scope>NUCLEOTIDE SEQUENCE [LARGE SCALE GENOMIC DNA]</scope>
    <source>
        <strain evidence="3 4">MN07-A0370</strain>
    </source>
</reference>
<evidence type="ECO:0000259" key="2">
    <source>
        <dbReference type="Pfam" id="PF07510"/>
    </source>
</evidence>
<keyword evidence="4" id="KW-1185">Reference proteome</keyword>
<dbReference type="AlphaFoldDB" id="A0A0K1JDU2"/>
<dbReference type="STRING" id="571913.VV02_01665"/>
<dbReference type="RefSeq" id="WP_052589427.1">
    <property type="nucleotide sequence ID" value="NZ_CP011112.1"/>
</dbReference>
<dbReference type="PATRIC" id="fig|571913.6.peg.342"/>
<feature type="domain" description="GmrSD restriction endonucleases N-terminal" evidence="1">
    <location>
        <begin position="14"/>
        <end position="237"/>
    </location>
</feature>
<protein>
    <recommendedName>
        <fullName evidence="5">DUF262 domain-containing protein</fullName>
    </recommendedName>
</protein>
<dbReference type="EMBL" id="CP011112">
    <property type="protein sequence ID" value="AKU14874.1"/>
    <property type="molecule type" value="Genomic_DNA"/>
</dbReference>
<feature type="domain" description="GmrSD restriction endonucleases C-terminal" evidence="2">
    <location>
        <begin position="474"/>
        <end position="610"/>
    </location>
</feature>
<accession>A0A0K1JDU2</accession>
<dbReference type="Pfam" id="PF03235">
    <property type="entry name" value="GmrSD_N"/>
    <property type="match status" value="1"/>
</dbReference>
<dbReference type="Proteomes" id="UP000066480">
    <property type="component" value="Chromosome"/>
</dbReference>
<dbReference type="Pfam" id="PF07510">
    <property type="entry name" value="GmrSD_C"/>
    <property type="match status" value="1"/>
</dbReference>
<gene>
    <name evidence="3" type="ORF">VV02_01665</name>
</gene>
<evidence type="ECO:0000259" key="1">
    <source>
        <dbReference type="Pfam" id="PF03235"/>
    </source>
</evidence>